<organism evidence="1 2">
    <name type="scientific">Letharia columbiana</name>
    <dbReference type="NCBI Taxonomy" id="112416"/>
    <lineage>
        <taxon>Eukaryota</taxon>
        <taxon>Fungi</taxon>
        <taxon>Dikarya</taxon>
        <taxon>Ascomycota</taxon>
        <taxon>Pezizomycotina</taxon>
        <taxon>Lecanoromycetes</taxon>
        <taxon>OSLEUM clade</taxon>
        <taxon>Lecanoromycetidae</taxon>
        <taxon>Lecanorales</taxon>
        <taxon>Lecanorineae</taxon>
        <taxon>Parmeliaceae</taxon>
        <taxon>Letharia</taxon>
    </lineage>
</organism>
<dbReference type="AlphaFoldDB" id="A0A8H6L9F6"/>
<sequence>MLMVYARTYECSLPPRAEVLADGFDCEPILLATYGTAAGYTQEHSPATGAELTVQRPYELDEHEMRASDFGVTF</sequence>
<comment type="caution">
    <text evidence="1">The sequence shown here is derived from an EMBL/GenBank/DDBJ whole genome shotgun (WGS) entry which is preliminary data.</text>
</comment>
<evidence type="ECO:0000313" key="2">
    <source>
        <dbReference type="Proteomes" id="UP000578531"/>
    </source>
</evidence>
<dbReference type="Proteomes" id="UP000578531">
    <property type="component" value="Unassembled WGS sequence"/>
</dbReference>
<reference evidence="1 2" key="1">
    <citation type="journal article" date="2020" name="Genomics">
        <title>Complete, high-quality genomes from long-read metagenomic sequencing of two wolf lichen thalli reveals enigmatic genome architecture.</title>
        <authorList>
            <person name="McKenzie S.K."/>
            <person name="Walston R.F."/>
            <person name="Allen J.L."/>
        </authorList>
    </citation>
    <scope>NUCLEOTIDE SEQUENCE [LARGE SCALE GENOMIC DNA]</scope>
    <source>
        <strain evidence="1">WasteWater2</strain>
    </source>
</reference>
<gene>
    <name evidence="1" type="ORF">HO173_001341</name>
</gene>
<evidence type="ECO:0000313" key="1">
    <source>
        <dbReference type="EMBL" id="KAF6240669.1"/>
    </source>
</evidence>
<name>A0A8H6L9F6_9LECA</name>
<dbReference type="RefSeq" id="XP_037169928.1">
    <property type="nucleotide sequence ID" value="XM_037303281.1"/>
</dbReference>
<proteinExistence type="predicted"/>
<keyword evidence="2" id="KW-1185">Reference proteome</keyword>
<dbReference type="GeneID" id="59283015"/>
<protein>
    <submittedName>
        <fullName evidence="1">Uncharacterized protein</fullName>
    </submittedName>
</protein>
<accession>A0A8H6L9F6</accession>
<dbReference type="EMBL" id="JACCJC010000003">
    <property type="protein sequence ID" value="KAF6240669.1"/>
    <property type="molecule type" value="Genomic_DNA"/>
</dbReference>